<evidence type="ECO:0000313" key="2">
    <source>
        <dbReference type="Proteomes" id="UP000002357"/>
    </source>
</evidence>
<dbReference type="EMBL" id="CM000913">
    <property type="protein sequence ID" value="EFG09180.1"/>
    <property type="molecule type" value="Genomic_DNA"/>
</dbReference>
<dbReference type="InterPro" id="IPR013083">
    <property type="entry name" value="Znf_RING/FYVE/PHD"/>
</dbReference>
<dbReference type="InterPro" id="IPR001607">
    <property type="entry name" value="Znf_UBP"/>
</dbReference>
<evidence type="ECO:0000313" key="1">
    <source>
        <dbReference type="EMBL" id="EFG09180.1"/>
    </source>
</evidence>
<proteinExistence type="predicted"/>
<dbReference type="RefSeq" id="WP_003953988.1">
    <property type="nucleotide sequence ID" value="NZ_CM000913.1"/>
</dbReference>
<dbReference type="PROSITE" id="PS50271">
    <property type="entry name" value="ZF_UBP"/>
    <property type="match status" value="1"/>
</dbReference>
<name>B5GQD6_STRCL</name>
<dbReference type="STRING" id="1901.BB341_08240"/>
<accession>B5GQD6</accession>
<keyword evidence="2" id="KW-1185">Reference proteome</keyword>
<protein>
    <submittedName>
        <fullName evidence="1">Na+ antiporter</fullName>
    </submittedName>
</protein>
<organism evidence="1 2">
    <name type="scientific">Streptomyces clavuligerus</name>
    <dbReference type="NCBI Taxonomy" id="1901"/>
    <lineage>
        <taxon>Bacteria</taxon>
        <taxon>Bacillati</taxon>
        <taxon>Actinomycetota</taxon>
        <taxon>Actinomycetes</taxon>
        <taxon>Kitasatosporales</taxon>
        <taxon>Streptomycetaceae</taxon>
        <taxon>Streptomyces</taxon>
    </lineage>
</organism>
<dbReference type="Gene3D" id="3.30.40.10">
    <property type="entry name" value="Zinc/RING finger domain, C3HC4 (zinc finger)"/>
    <property type="match status" value="1"/>
</dbReference>
<gene>
    <name evidence="1" type="ORF">SCLAV_4105</name>
</gene>
<dbReference type="GO" id="GO:0008270">
    <property type="term" value="F:zinc ion binding"/>
    <property type="evidence" value="ECO:0007669"/>
    <property type="project" value="InterPro"/>
</dbReference>
<dbReference type="SUPFAM" id="SSF57850">
    <property type="entry name" value="RING/U-box"/>
    <property type="match status" value="1"/>
</dbReference>
<dbReference type="GeneID" id="93729409"/>
<dbReference type="Proteomes" id="UP000002357">
    <property type="component" value="Chromosome"/>
</dbReference>
<reference evidence="1 2" key="1">
    <citation type="journal article" date="2010" name="Genome Biol. Evol.">
        <title>The sequence of a 1.8-mb bacterial linear plasmid reveals a rich evolutionary reservoir of secondary metabolic pathways.</title>
        <authorList>
            <person name="Medema M.H."/>
            <person name="Trefzer A."/>
            <person name="Kovalchuk A."/>
            <person name="van den Berg M."/>
            <person name="Mueller U."/>
            <person name="Heijne W."/>
            <person name="Wu L."/>
            <person name="Alam M.T."/>
            <person name="Ronning C.M."/>
            <person name="Nierman W.C."/>
            <person name="Bovenberg R.A.L."/>
            <person name="Breitling R."/>
            <person name="Takano E."/>
        </authorList>
    </citation>
    <scope>NUCLEOTIDE SEQUENCE [LARGE SCALE GENOMIC DNA]</scope>
    <source>
        <strain evidence="2">ATCC 27064 / DSM 738 / JCM 4710 / NBRC 13307 / NCIMB 12785 / NRRL 3585 / VKM Ac-602</strain>
    </source>
</reference>
<dbReference type="eggNOG" id="COG0025">
    <property type="taxonomic scope" value="Bacteria"/>
</dbReference>
<dbReference type="KEGG" id="sclf:BB341_08240"/>
<dbReference type="AlphaFoldDB" id="B5GQD6"/>
<dbReference type="OrthoDB" id="120315at2"/>
<sequence length="86" mass="9246">MSECPHVAGLPSPEPAAQTDTCPECLIAGTTPVHLRLCLLCGHVGCCDSSPLRHATAHFTDTGHAVMRSFEPGEDWRWCFVDGVLV</sequence>
<dbReference type="Pfam" id="PF02148">
    <property type="entry name" value="zf-UBP"/>
    <property type="match status" value="1"/>
</dbReference>